<gene>
    <name evidence="1" type="ORF">E2562_036062</name>
</gene>
<dbReference type="AlphaFoldDB" id="A0A6G1D9I3"/>
<dbReference type="EMBL" id="SPHZ02000007">
    <property type="protein sequence ID" value="KAF0909415.1"/>
    <property type="molecule type" value="Genomic_DNA"/>
</dbReference>
<name>A0A6G1D9I3_9ORYZ</name>
<sequence length="85" mass="9178">MAVPQKKDNTSDAHSHQSPTEIIVILIVSQFMLIPYTHQLLGFICGANFGNNGVFVELTLNRSVATKGASMARDNEVSNQATTTS</sequence>
<comment type="caution">
    <text evidence="1">The sequence shown here is derived from an EMBL/GenBank/DDBJ whole genome shotgun (WGS) entry which is preliminary data.</text>
</comment>
<keyword evidence="2" id="KW-1185">Reference proteome</keyword>
<evidence type="ECO:0000313" key="2">
    <source>
        <dbReference type="Proteomes" id="UP000479710"/>
    </source>
</evidence>
<evidence type="ECO:0000313" key="1">
    <source>
        <dbReference type="EMBL" id="KAF0909415.1"/>
    </source>
</evidence>
<accession>A0A6G1D9I3</accession>
<dbReference type="Proteomes" id="UP000479710">
    <property type="component" value="Unassembled WGS sequence"/>
</dbReference>
<proteinExistence type="predicted"/>
<protein>
    <submittedName>
        <fullName evidence="1">Uncharacterized protein</fullName>
    </submittedName>
</protein>
<organism evidence="1 2">
    <name type="scientific">Oryza meyeriana var. granulata</name>
    <dbReference type="NCBI Taxonomy" id="110450"/>
    <lineage>
        <taxon>Eukaryota</taxon>
        <taxon>Viridiplantae</taxon>
        <taxon>Streptophyta</taxon>
        <taxon>Embryophyta</taxon>
        <taxon>Tracheophyta</taxon>
        <taxon>Spermatophyta</taxon>
        <taxon>Magnoliopsida</taxon>
        <taxon>Liliopsida</taxon>
        <taxon>Poales</taxon>
        <taxon>Poaceae</taxon>
        <taxon>BOP clade</taxon>
        <taxon>Oryzoideae</taxon>
        <taxon>Oryzeae</taxon>
        <taxon>Oryzinae</taxon>
        <taxon>Oryza</taxon>
        <taxon>Oryza meyeriana</taxon>
    </lineage>
</organism>
<reference evidence="1 2" key="1">
    <citation type="submission" date="2019-11" db="EMBL/GenBank/DDBJ databases">
        <title>Whole genome sequence of Oryza granulata.</title>
        <authorList>
            <person name="Li W."/>
        </authorList>
    </citation>
    <scope>NUCLEOTIDE SEQUENCE [LARGE SCALE GENOMIC DNA]</scope>
    <source>
        <strain evidence="2">cv. Menghai</strain>
        <tissue evidence="1">Leaf</tissue>
    </source>
</reference>